<dbReference type="SFLD" id="SFLDG00178">
    <property type="entry name" value="enolase"/>
    <property type="match status" value="1"/>
</dbReference>
<dbReference type="GO" id="GO:0000015">
    <property type="term" value="C:phosphopyruvate hydratase complex"/>
    <property type="evidence" value="ECO:0007669"/>
    <property type="project" value="InterPro"/>
</dbReference>
<evidence type="ECO:0000256" key="8">
    <source>
        <dbReference type="ARBA" id="ARBA00023152"/>
    </source>
</evidence>
<dbReference type="Gene3D" id="3.20.20.120">
    <property type="entry name" value="Enolase-like C-terminal domain"/>
    <property type="match status" value="1"/>
</dbReference>
<evidence type="ECO:0000256" key="3">
    <source>
        <dbReference type="ARBA" id="ARBA00009604"/>
    </source>
</evidence>
<dbReference type="GO" id="GO:0004634">
    <property type="term" value="F:phosphopyruvate hydratase activity"/>
    <property type="evidence" value="ECO:0007669"/>
    <property type="project" value="UniProtKB-EC"/>
</dbReference>
<dbReference type="SFLD" id="SFLDF00002">
    <property type="entry name" value="enolase"/>
    <property type="match status" value="1"/>
</dbReference>
<comment type="cofactor">
    <cofactor evidence="1">
        <name>Mg(2+)</name>
        <dbReference type="ChEBI" id="CHEBI:18420"/>
    </cofactor>
</comment>
<evidence type="ECO:0000256" key="5">
    <source>
        <dbReference type="ARBA" id="ARBA00017068"/>
    </source>
</evidence>
<keyword evidence="7" id="KW-0460">Magnesium</keyword>
<comment type="similarity">
    <text evidence="3">Belongs to the enolase family.</text>
</comment>
<dbReference type="GO" id="GO:0000287">
    <property type="term" value="F:magnesium ion binding"/>
    <property type="evidence" value="ECO:0007669"/>
    <property type="project" value="InterPro"/>
</dbReference>
<dbReference type="SUPFAM" id="SSF54826">
    <property type="entry name" value="Enolase N-terminal domain-like"/>
    <property type="match status" value="1"/>
</dbReference>
<name>A0A2H0UX14_9BACT</name>
<dbReference type="InterPro" id="IPR020810">
    <property type="entry name" value="Enolase_C"/>
</dbReference>
<evidence type="ECO:0000256" key="1">
    <source>
        <dbReference type="ARBA" id="ARBA00001946"/>
    </source>
</evidence>
<dbReference type="SFLD" id="SFLDS00001">
    <property type="entry name" value="Enolase"/>
    <property type="match status" value="1"/>
</dbReference>
<dbReference type="Pfam" id="PF00113">
    <property type="entry name" value="Enolase_C"/>
    <property type="match status" value="1"/>
</dbReference>
<dbReference type="GO" id="GO:0006096">
    <property type="term" value="P:glycolytic process"/>
    <property type="evidence" value="ECO:0007669"/>
    <property type="project" value="UniProtKB-UniPathway"/>
</dbReference>
<feature type="non-terminal residue" evidence="12">
    <location>
        <position position="354"/>
    </location>
</feature>
<keyword evidence="6" id="KW-0964">Secreted</keyword>
<evidence type="ECO:0000256" key="6">
    <source>
        <dbReference type="ARBA" id="ARBA00022525"/>
    </source>
</evidence>
<dbReference type="EC" id="4.2.1.11" evidence="4"/>
<evidence type="ECO:0000313" key="13">
    <source>
        <dbReference type="Proteomes" id="UP000230882"/>
    </source>
</evidence>
<dbReference type="SMART" id="SM01193">
    <property type="entry name" value="Enolase_N"/>
    <property type="match status" value="1"/>
</dbReference>
<dbReference type="Pfam" id="PF03952">
    <property type="entry name" value="Enolase_N"/>
    <property type="match status" value="1"/>
</dbReference>
<evidence type="ECO:0000256" key="9">
    <source>
        <dbReference type="ARBA" id="ARBA00023239"/>
    </source>
</evidence>
<organism evidence="12 13">
    <name type="scientific">bacterium (Candidatus Gribaldobacteria) CG10_big_fil_rev_8_21_14_0_10_37_46</name>
    <dbReference type="NCBI Taxonomy" id="2014276"/>
    <lineage>
        <taxon>Bacteria</taxon>
        <taxon>Candidatus Gribaldobacteria</taxon>
    </lineage>
</organism>
<protein>
    <recommendedName>
        <fullName evidence="5">Enolase</fullName>
        <ecNumber evidence="4">4.2.1.11</ecNumber>
    </recommendedName>
</protein>
<dbReference type="EMBL" id="PFAU01000012">
    <property type="protein sequence ID" value="PIR91381.1"/>
    <property type="molecule type" value="Genomic_DNA"/>
</dbReference>
<dbReference type="PANTHER" id="PTHR11902">
    <property type="entry name" value="ENOLASE"/>
    <property type="match status" value="1"/>
</dbReference>
<evidence type="ECO:0000259" key="11">
    <source>
        <dbReference type="SMART" id="SM01193"/>
    </source>
</evidence>
<reference evidence="13" key="1">
    <citation type="submission" date="2017-09" db="EMBL/GenBank/DDBJ databases">
        <title>Depth-based differentiation of microbial function through sediment-hosted aquifers and enrichment of novel symbionts in the deep terrestrial subsurface.</title>
        <authorList>
            <person name="Probst A.J."/>
            <person name="Ladd B."/>
            <person name="Jarett J.K."/>
            <person name="Geller-Mcgrath D.E."/>
            <person name="Sieber C.M.K."/>
            <person name="Emerson J.B."/>
            <person name="Anantharaman K."/>
            <person name="Thomas B.C."/>
            <person name="Malmstrom R."/>
            <person name="Stieglmeier M."/>
            <person name="Klingl A."/>
            <person name="Woyke T."/>
            <person name="Ryan C.M."/>
            <person name="Banfield J.F."/>
        </authorList>
    </citation>
    <scope>NUCLEOTIDE SEQUENCE [LARGE SCALE GENOMIC DNA]</scope>
</reference>
<dbReference type="InterPro" id="IPR000941">
    <property type="entry name" value="Enolase"/>
</dbReference>
<dbReference type="AlphaFoldDB" id="A0A2H0UX14"/>
<dbReference type="PROSITE" id="PS00164">
    <property type="entry name" value="ENOLASE"/>
    <property type="match status" value="1"/>
</dbReference>
<evidence type="ECO:0000256" key="2">
    <source>
        <dbReference type="ARBA" id="ARBA00005031"/>
    </source>
</evidence>
<dbReference type="InterPro" id="IPR029017">
    <property type="entry name" value="Enolase-like_N"/>
</dbReference>
<dbReference type="Proteomes" id="UP000230882">
    <property type="component" value="Unassembled WGS sequence"/>
</dbReference>
<evidence type="ECO:0000256" key="4">
    <source>
        <dbReference type="ARBA" id="ARBA00012058"/>
    </source>
</evidence>
<dbReference type="PANTHER" id="PTHR11902:SF1">
    <property type="entry name" value="ENOLASE"/>
    <property type="match status" value="1"/>
</dbReference>
<dbReference type="UniPathway" id="UPA00109">
    <property type="reaction ID" value="UER00187"/>
</dbReference>
<feature type="domain" description="Enolase N-terminal" evidence="11">
    <location>
        <begin position="3"/>
        <end position="121"/>
    </location>
</feature>
<proteinExistence type="inferred from homology"/>
<evidence type="ECO:0000313" key="12">
    <source>
        <dbReference type="EMBL" id="PIR91381.1"/>
    </source>
</evidence>
<evidence type="ECO:0000259" key="10">
    <source>
        <dbReference type="SMART" id="SM01192"/>
    </source>
</evidence>
<comment type="pathway">
    <text evidence="2">Carbohydrate degradation; glycolysis; pyruvate from D-glyceraldehyde 3-phosphate: step 4/5.</text>
</comment>
<keyword evidence="9" id="KW-0456">Lyase</keyword>
<dbReference type="SMART" id="SM01192">
    <property type="entry name" value="Enolase_C"/>
    <property type="match status" value="1"/>
</dbReference>
<dbReference type="InterPro" id="IPR020811">
    <property type="entry name" value="Enolase_N"/>
</dbReference>
<dbReference type="InterPro" id="IPR036849">
    <property type="entry name" value="Enolase-like_C_sf"/>
</dbReference>
<keyword evidence="8" id="KW-0324">Glycolysis</keyword>
<sequence>MKIISLGARKILNSNGNWTVEAEVETGEGVFKASVPSGTSKGKYEAVEIAPERAVENIERIIVPKLKGKEIGDQKEIDHFLIKLDGTENKSKLGANAILAVSIACLRAGAVAKKIPLYSYISQICRGRASANLPMACFNILNGGVHGGNDLDIQEFMIIPQMGSFRENLKIGAEIYQTLKKILEKKFGKSAANLGDEGGFAPPLNKTKDALELIMKAIKSAGYSEKVKIGLDCAASEFFSQGKYNFEGEKVTAEELLKFYQGLLKKYPILFFEDPFEQDDWQSWKSFRYKLQTTNYKLFVVGDDLTVTNPQRIKQAYKKKACSAVIIKPNQIGTVTETIEAAKLAKEFEWKIIV</sequence>
<dbReference type="InterPro" id="IPR020809">
    <property type="entry name" value="Enolase_CS"/>
</dbReference>
<comment type="caution">
    <text evidence="12">The sequence shown here is derived from an EMBL/GenBank/DDBJ whole genome shotgun (WGS) entry which is preliminary data.</text>
</comment>
<dbReference type="Gene3D" id="3.30.390.10">
    <property type="entry name" value="Enolase-like, N-terminal domain"/>
    <property type="match status" value="1"/>
</dbReference>
<dbReference type="CDD" id="cd03313">
    <property type="entry name" value="enolase"/>
    <property type="match status" value="1"/>
</dbReference>
<keyword evidence="12" id="KW-0670">Pyruvate</keyword>
<feature type="domain" description="Enolase C-terminal TIM barrel" evidence="10">
    <location>
        <begin position="130"/>
        <end position="354"/>
    </location>
</feature>
<evidence type="ECO:0000256" key="7">
    <source>
        <dbReference type="ARBA" id="ARBA00022842"/>
    </source>
</evidence>
<dbReference type="SUPFAM" id="SSF51604">
    <property type="entry name" value="Enolase C-terminal domain-like"/>
    <property type="match status" value="1"/>
</dbReference>
<gene>
    <name evidence="12" type="ORF">COU02_00495</name>
</gene>
<accession>A0A2H0UX14</accession>
<dbReference type="PRINTS" id="PR00148">
    <property type="entry name" value="ENOLASE"/>
</dbReference>